<gene>
    <name evidence="2" type="ORF">SHI21_05915</name>
</gene>
<evidence type="ECO:0000256" key="1">
    <source>
        <dbReference type="SAM" id="SignalP"/>
    </source>
</evidence>
<evidence type="ECO:0000313" key="3">
    <source>
        <dbReference type="Proteomes" id="UP001302274"/>
    </source>
</evidence>
<dbReference type="Proteomes" id="UP001302274">
    <property type="component" value="Unassembled WGS sequence"/>
</dbReference>
<proteinExistence type="predicted"/>
<sequence length="194" mass="21668">MKLKGIAIAALLSLTAVACSSHKTEEKTAKAEEPTKTSVAVQEVADNNGAYYAVLKFDKGTQRLSEASKKDLRDFVASAQREGRKIDEIKILAWADREYPSTGVRLTDRDVKIATQRSKSIEKYLKDDLNTSGDYETYNMAKRPNKVSEFFKGDDYKTKRIFERTGAAPAGTDMQAFMNSKASKALIMVDYKDE</sequence>
<protein>
    <recommendedName>
        <fullName evidence="4">OmpA-like domain-containing protein</fullName>
    </recommendedName>
</protein>
<dbReference type="EMBL" id="JAYGJQ010000001">
    <property type="protein sequence ID" value="MEA9355724.1"/>
    <property type="molecule type" value="Genomic_DNA"/>
</dbReference>
<organism evidence="2 3">
    <name type="scientific">Bacteriovorax antarcticus</name>
    <dbReference type="NCBI Taxonomy" id="3088717"/>
    <lineage>
        <taxon>Bacteria</taxon>
        <taxon>Pseudomonadati</taxon>
        <taxon>Bdellovibrionota</taxon>
        <taxon>Bacteriovoracia</taxon>
        <taxon>Bacteriovoracales</taxon>
        <taxon>Bacteriovoracaceae</taxon>
        <taxon>Bacteriovorax</taxon>
    </lineage>
</organism>
<dbReference type="PROSITE" id="PS51257">
    <property type="entry name" value="PROKAR_LIPOPROTEIN"/>
    <property type="match status" value="1"/>
</dbReference>
<comment type="caution">
    <text evidence="2">The sequence shown here is derived from an EMBL/GenBank/DDBJ whole genome shotgun (WGS) entry which is preliminary data.</text>
</comment>
<feature type="signal peptide" evidence="1">
    <location>
        <begin position="1"/>
        <end position="18"/>
    </location>
</feature>
<evidence type="ECO:0008006" key="4">
    <source>
        <dbReference type="Google" id="ProtNLM"/>
    </source>
</evidence>
<accession>A0ABU5VTN2</accession>
<evidence type="ECO:0000313" key="2">
    <source>
        <dbReference type="EMBL" id="MEA9355724.1"/>
    </source>
</evidence>
<dbReference type="RefSeq" id="WP_323575352.1">
    <property type="nucleotide sequence ID" value="NZ_JAYGJQ010000001.1"/>
</dbReference>
<feature type="chain" id="PRO_5047023582" description="OmpA-like domain-containing protein" evidence="1">
    <location>
        <begin position="19"/>
        <end position="194"/>
    </location>
</feature>
<keyword evidence="3" id="KW-1185">Reference proteome</keyword>
<name>A0ABU5VTN2_9BACT</name>
<reference evidence="2 3" key="1">
    <citation type="submission" date="2023-11" db="EMBL/GenBank/DDBJ databases">
        <title>A Novel Polar Bacteriovorax (B. antarcticus) Isolated from the Biocrust in Antarctica.</title>
        <authorList>
            <person name="Mun W."/>
            <person name="Choi S.Y."/>
            <person name="Mitchell R.J."/>
        </authorList>
    </citation>
    <scope>NUCLEOTIDE SEQUENCE [LARGE SCALE GENOMIC DNA]</scope>
    <source>
        <strain evidence="2 3">PP10</strain>
    </source>
</reference>
<keyword evidence="1" id="KW-0732">Signal</keyword>